<organism evidence="2 3">
    <name type="scientific">Streptantibioticus silvisoli</name>
    <dbReference type="NCBI Taxonomy" id="2705255"/>
    <lineage>
        <taxon>Bacteria</taxon>
        <taxon>Bacillati</taxon>
        <taxon>Actinomycetota</taxon>
        <taxon>Actinomycetes</taxon>
        <taxon>Kitasatosporales</taxon>
        <taxon>Streptomycetaceae</taxon>
        <taxon>Streptantibioticus</taxon>
    </lineage>
</organism>
<dbReference type="Pfam" id="PF10604">
    <property type="entry name" value="Polyketide_cyc2"/>
    <property type="match status" value="1"/>
</dbReference>
<comment type="caution">
    <text evidence="2">The sequence shown here is derived from an EMBL/GenBank/DDBJ whole genome shotgun (WGS) entry which is preliminary data.</text>
</comment>
<keyword evidence="3" id="KW-1185">Reference proteome</keyword>
<dbReference type="SUPFAM" id="SSF55961">
    <property type="entry name" value="Bet v1-like"/>
    <property type="match status" value="1"/>
</dbReference>
<dbReference type="EMBL" id="JAAGKO020000003">
    <property type="protein sequence ID" value="MDI5961736.1"/>
    <property type="molecule type" value="Genomic_DNA"/>
</dbReference>
<gene>
    <name evidence="2" type="ORF">POF43_003195</name>
</gene>
<dbReference type="RefSeq" id="WP_271324306.1">
    <property type="nucleotide sequence ID" value="NZ_JAAGKO020000003.1"/>
</dbReference>
<protein>
    <submittedName>
        <fullName evidence="2">SRPBCC family protein</fullName>
    </submittedName>
</protein>
<dbReference type="InterPro" id="IPR019587">
    <property type="entry name" value="Polyketide_cyclase/dehydratase"/>
</dbReference>
<evidence type="ECO:0000256" key="1">
    <source>
        <dbReference type="SAM" id="MobiDB-lite"/>
    </source>
</evidence>
<name>A0ABT6VTD0_9ACTN</name>
<dbReference type="Gene3D" id="3.30.530.20">
    <property type="match status" value="1"/>
</dbReference>
<dbReference type="InterPro" id="IPR023393">
    <property type="entry name" value="START-like_dom_sf"/>
</dbReference>
<feature type="compositionally biased region" description="Basic and acidic residues" evidence="1">
    <location>
        <begin position="147"/>
        <end position="159"/>
    </location>
</feature>
<feature type="region of interest" description="Disordered" evidence="1">
    <location>
        <begin position="147"/>
        <end position="186"/>
    </location>
</feature>
<dbReference type="CDD" id="cd08860">
    <property type="entry name" value="TcmN_ARO-CYC_like"/>
    <property type="match status" value="1"/>
</dbReference>
<evidence type="ECO:0000313" key="2">
    <source>
        <dbReference type="EMBL" id="MDI5961736.1"/>
    </source>
</evidence>
<dbReference type="Proteomes" id="UP001156398">
    <property type="component" value="Unassembled WGS sequence"/>
</dbReference>
<reference evidence="2 3" key="1">
    <citation type="submission" date="2023-05" db="EMBL/GenBank/DDBJ databases">
        <title>Streptantibioticus silvisoli sp. nov., acidotolerant actinomycetes 1 from pine litter.</title>
        <authorList>
            <person name="Swiecimska M."/>
            <person name="Golinska P."/>
            <person name="Sangal V."/>
            <person name="Wachnowicz B."/>
            <person name="Goodfellow M."/>
        </authorList>
    </citation>
    <scope>NUCLEOTIDE SEQUENCE [LARGE SCALE GENOMIC DNA]</scope>
    <source>
        <strain evidence="2 3">SL54</strain>
    </source>
</reference>
<evidence type="ECO:0000313" key="3">
    <source>
        <dbReference type="Proteomes" id="UP001156398"/>
    </source>
</evidence>
<proteinExistence type="predicted"/>
<sequence length="186" mass="21195">MAGHTQNEITVPAPLDVVWEMTNDLPNWTDLFSEYASVEILSAEQQEHGSTTTFRLTMHPDENGQVWSWVSERITDRSARTVRARRVETGPFEFMDIHWAYQEVPGGTVMRWTQDFAMKPGAPLDDEGMTQRINANSRIQLELIRDRITERHQGGERPKPKPVPKPAPRVRKPAARRAAGHKEDAA</sequence>
<accession>A0ABT6VTD0</accession>
<feature type="compositionally biased region" description="Basic residues" evidence="1">
    <location>
        <begin position="168"/>
        <end position="179"/>
    </location>
</feature>